<dbReference type="AlphaFoldDB" id="A0A9P5X2J0"/>
<accession>A0A9P5X2J0</accession>
<feature type="transmembrane region" description="Helical" evidence="1">
    <location>
        <begin position="243"/>
        <end position="264"/>
    </location>
</feature>
<comment type="caution">
    <text evidence="2">The sequence shown here is derived from an EMBL/GenBank/DDBJ whole genome shotgun (WGS) entry which is preliminary data.</text>
</comment>
<feature type="transmembrane region" description="Helical" evidence="1">
    <location>
        <begin position="285"/>
        <end position="306"/>
    </location>
</feature>
<sequence length="345" mass="37620">MDGNIIARSGTSVSSLQANDYCCCGGSSSQRITPPVLLSQEGGTSSTPKHSIIEVTYPYPALKDRCNEILQRLDCLSGAAAKLRSVLGFLSALERLREDIRPYTQQDDEGIQLWDIVSWRFYPVVHGIAQLNAYTPTSEGKALWERLYNMAQLIGDIKNMDNIPPGVELKDIDSTFSKLNEALDKFTLAGIPKIKVTQKQETDRFLNMSMVATIFASVAATMLQLSVSTDKTSSAMLAVNALWFSALILSIGALLNNLLSMAWGGSEMHSKVQPFITWCVRLSPVVFLILAVLSFFIGLVVFAFASTEATAASYYVIAATAITFTVASGTATWLVYDWLILGSAI</sequence>
<evidence type="ECO:0000256" key="1">
    <source>
        <dbReference type="SAM" id="Phobius"/>
    </source>
</evidence>
<keyword evidence="3" id="KW-1185">Reference proteome</keyword>
<gene>
    <name evidence="2" type="ORF">P691DRAFT_765428</name>
</gene>
<evidence type="ECO:0000313" key="2">
    <source>
        <dbReference type="EMBL" id="KAF9442241.1"/>
    </source>
</evidence>
<dbReference type="Proteomes" id="UP000807342">
    <property type="component" value="Unassembled WGS sequence"/>
</dbReference>
<keyword evidence="1" id="KW-0812">Transmembrane</keyword>
<feature type="transmembrane region" description="Helical" evidence="1">
    <location>
        <begin position="312"/>
        <end position="336"/>
    </location>
</feature>
<protein>
    <submittedName>
        <fullName evidence="2">Uncharacterized protein</fullName>
    </submittedName>
</protein>
<proteinExistence type="predicted"/>
<reference evidence="2" key="1">
    <citation type="submission" date="2020-11" db="EMBL/GenBank/DDBJ databases">
        <authorList>
            <consortium name="DOE Joint Genome Institute"/>
            <person name="Ahrendt S."/>
            <person name="Riley R."/>
            <person name="Andreopoulos W."/>
            <person name="Labutti K."/>
            <person name="Pangilinan J."/>
            <person name="Ruiz-Duenas F.J."/>
            <person name="Barrasa J.M."/>
            <person name="Sanchez-Garcia M."/>
            <person name="Camarero S."/>
            <person name="Miyauchi S."/>
            <person name="Serrano A."/>
            <person name="Linde D."/>
            <person name="Babiker R."/>
            <person name="Drula E."/>
            <person name="Ayuso-Fernandez I."/>
            <person name="Pacheco R."/>
            <person name="Padilla G."/>
            <person name="Ferreira P."/>
            <person name="Barriuso J."/>
            <person name="Kellner H."/>
            <person name="Castanera R."/>
            <person name="Alfaro M."/>
            <person name="Ramirez L."/>
            <person name="Pisabarro A.G."/>
            <person name="Kuo A."/>
            <person name="Tritt A."/>
            <person name="Lipzen A."/>
            <person name="He G."/>
            <person name="Yan M."/>
            <person name="Ng V."/>
            <person name="Cullen D."/>
            <person name="Martin F."/>
            <person name="Rosso M.-N."/>
            <person name="Henrissat B."/>
            <person name="Hibbett D."/>
            <person name="Martinez A.T."/>
            <person name="Grigoriev I.V."/>
        </authorList>
    </citation>
    <scope>NUCLEOTIDE SEQUENCE</scope>
    <source>
        <strain evidence="2">MF-IS2</strain>
    </source>
</reference>
<evidence type="ECO:0000313" key="3">
    <source>
        <dbReference type="Proteomes" id="UP000807342"/>
    </source>
</evidence>
<organism evidence="2 3">
    <name type="scientific">Macrolepiota fuliginosa MF-IS2</name>
    <dbReference type="NCBI Taxonomy" id="1400762"/>
    <lineage>
        <taxon>Eukaryota</taxon>
        <taxon>Fungi</taxon>
        <taxon>Dikarya</taxon>
        <taxon>Basidiomycota</taxon>
        <taxon>Agaricomycotina</taxon>
        <taxon>Agaricomycetes</taxon>
        <taxon>Agaricomycetidae</taxon>
        <taxon>Agaricales</taxon>
        <taxon>Agaricineae</taxon>
        <taxon>Agaricaceae</taxon>
        <taxon>Macrolepiota</taxon>
    </lineage>
</organism>
<keyword evidence="1" id="KW-1133">Transmembrane helix</keyword>
<feature type="transmembrane region" description="Helical" evidence="1">
    <location>
        <begin position="205"/>
        <end position="223"/>
    </location>
</feature>
<name>A0A9P5X2J0_9AGAR</name>
<dbReference type="OrthoDB" id="972532at2759"/>
<dbReference type="EMBL" id="MU151674">
    <property type="protein sequence ID" value="KAF9442241.1"/>
    <property type="molecule type" value="Genomic_DNA"/>
</dbReference>
<keyword evidence="1" id="KW-0472">Membrane</keyword>